<organism evidence="1 2">
    <name type="scientific">Lentinus brumalis</name>
    <dbReference type="NCBI Taxonomy" id="2498619"/>
    <lineage>
        <taxon>Eukaryota</taxon>
        <taxon>Fungi</taxon>
        <taxon>Dikarya</taxon>
        <taxon>Basidiomycota</taxon>
        <taxon>Agaricomycotina</taxon>
        <taxon>Agaricomycetes</taxon>
        <taxon>Polyporales</taxon>
        <taxon>Polyporaceae</taxon>
        <taxon>Lentinus</taxon>
    </lineage>
</organism>
<sequence length="231" mass="25960">MSGELGDLDCLRSPCRRCSVGHVLSTRTFDSLLPASSLKLRHPARHSTSIHRDHACIAMHSRLLHVLASLSRQLRNLVARCQVHYTHPSKRLSAPQGILKSFVAVARQRLRSLWLWRPSLRRPTAPLISEFDKSSTTAMQWIASMRPDLAGPRPSTLLPHSARRHRPHAASQPLRKSAFQIFCPTSELRRHLIRRLQAPQCLERTLCVAVTTAQIEVQSPIQVEVAGIQGL</sequence>
<protein>
    <submittedName>
        <fullName evidence="1">Uncharacterized protein</fullName>
    </submittedName>
</protein>
<reference evidence="1 2" key="1">
    <citation type="journal article" date="2018" name="Biotechnol. Biofuels">
        <title>Integrative visual omics of the white-rot fungus Polyporus brumalis exposes the biotechnological potential of its oxidative enzymes for delignifying raw plant biomass.</title>
        <authorList>
            <person name="Miyauchi S."/>
            <person name="Rancon A."/>
            <person name="Drula E."/>
            <person name="Hage H."/>
            <person name="Chaduli D."/>
            <person name="Favel A."/>
            <person name="Grisel S."/>
            <person name="Henrissat B."/>
            <person name="Herpoel-Gimbert I."/>
            <person name="Ruiz-Duenas F.J."/>
            <person name="Chevret D."/>
            <person name="Hainaut M."/>
            <person name="Lin J."/>
            <person name="Wang M."/>
            <person name="Pangilinan J."/>
            <person name="Lipzen A."/>
            <person name="Lesage-Meessen L."/>
            <person name="Navarro D."/>
            <person name="Riley R."/>
            <person name="Grigoriev I.V."/>
            <person name="Zhou S."/>
            <person name="Raouche S."/>
            <person name="Rosso M.N."/>
        </authorList>
    </citation>
    <scope>NUCLEOTIDE SEQUENCE [LARGE SCALE GENOMIC DNA]</scope>
    <source>
        <strain evidence="1 2">BRFM 1820</strain>
    </source>
</reference>
<dbReference type="EMBL" id="KZ857411">
    <property type="protein sequence ID" value="RDX48441.1"/>
    <property type="molecule type" value="Genomic_DNA"/>
</dbReference>
<evidence type="ECO:0000313" key="1">
    <source>
        <dbReference type="EMBL" id="RDX48441.1"/>
    </source>
</evidence>
<proteinExistence type="predicted"/>
<accession>A0A371D7C3</accession>
<gene>
    <name evidence="1" type="ORF">OH76DRAFT_653760</name>
</gene>
<dbReference type="Proteomes" id="UP000256964">
    <property type="component" value="Unassembled WGS sequence"/>
</dbReference>
<name>A0A371D7C3_9APHY</name>
<evidence type="ECO:0000313" key="2">
    <source>
        <dbReference type="Proteomes" id="UP000256964"/>
    </source>
</evidence>
<dbReference type="AlphaFoldDB" id="A0A371D7C3"/>
<keyword evidence="2" id="KW-1185">Reference proteome</keyword>